<keyword evidence="3" id="KW-0862">Zinc</keyword>
<evidence type="ECO:0000256" key="2">
    <source>
        <dbReference type="ARBA" id="ARBA00022723"/>
    </source>
</evidence>
<dbReference type="PANTHER" id="PTHR33337:SF40">
    <property type="entry name" value="CENP-V_GFA DOMAIN-CONTAINING PROTEIN-RELATED"/>
    <property type="match status" value="1"/>
</dbReference>
<dbReference type="GO" id="GO:0046872">
    <property type="term" value="F:metal ion binding"/>
    <property type="evidence" value="ECO:0007669"/>
    <property type="project" value="UniProtKB-KW"/>
</dbReference>
<dbReference type="Pfam" id="PF04828">
    <property type="entry name" value="GFA"/>
    <property type="match status" value="1"/>
</dbReference>
<dbReference type="Gene3D" id="3.90.1590.10">
    <property type="entry name" value="glutathione-dependent formaldehyde- activating enzyme (gfa)"/>
    <property type="match status" value="1"/>
</dbReference>
<evidence type="ECO:0000259" key="5">
    <source>
        <dbReference type="PROSITE" id="PS51891"/>
    </source>
</evidence>
<reference evidence="6" key="1">
    <citation type="journal article" date="2012" name="PLoS Genet.">
        <title>Comparative analysis of the genomes of two field isolates of the rice blast fungus Magnaporthe oryzae.</title>
        <authorList>
            <person name="Xue M."/>
            <person name="Yang J."/>
            <person name="Li Z."/>
            <person name="Hu S."/>
            <person name="Yao N."/>
            <person name="Dean R.A."/>
            <person name="Zhao W."/>
            <person name="Shen M."/>
            <person name="Zhang H."/>
            <person name="Li C."/>
            <person name="Liu L."/>
            <person name="Cao L."/>
            <person name="Xu X."/>
            <person name="Xing Y."/>
            <person name="Hsiang T."/>
            <person name="Zhang Z."/>
            <person name="Xu J.R."/>
            <person name="Peng Y.L."/>
        </authorList>
    </citation>
    <scope>NUCLEOTIDE SEQUENCE</scope>
    <source>
        <strain evidence="6">Y34</strain>
    </source>
</reference>
<dbReference type="Proteomes" id="UP000011086">
    <property type="component" value="Unassembled WGS sequence"/>
</dbReference>
<dbReference type="PANTHER" id="PTHR33337">
    <property type="entry name" value="GFA DOMAIN-CONTAINING PROTEIN"/>
    <property type="match status" value="1"/>
</dbReference>
<protein>
    <submittedName>
        <fullName evidence="6">DUF636 domain-containing protein</fullName>
    </submittedName>
</protein>
<keyword evidence="2" id="KW-0479">Metal-binding</keyword>
<dbReference type="GO" id="GO:0016846">
    <property type="term" value="F:carbon-sulfur lyase activity"/>
    <property type="evidence" value="ECO:0007669"/>
    <property type="project" value="InterPro"/>
</dbReference>
<evidence type="ECO:0000256" key="4">
    <source>
        <dbReference type="ARBA" id="ARBA00023239"/>
    </source>
</evidence>
<evidence type="ECO:0000256" key="1">
    <source>
        <dbReference type="ARBA" id="ARBA00005495"/>
    </source>
</evidence>
<organism evidence="6">
    <name type="scientific">Pyricularia oryzae (strain Y34)</name>
    <name type="common">Rice blast fungus</name>
    <name type="synonym">Magnaporthe oryzae</name>
    <dbReference type="NCBI Taxonomy" id="1143189"/>
    <lineage>
        <taxon>Eukaryota</taxon>
        <taxon>Fungi</taxon>
        <taxon>Dikarya</taxon>
        <taxon>Ascomycota</taxon>
        <taxon>Pezizomycotina</taxon>
        <taxon>Sordariomycetes</taxon>
        <taxon>Sordariomycetidae</taxon>
        <taxon>Magnaporthales</taxon>
        <taxon>Pyriculariaceae</taxon>
        <taxon>Pyricularia</taxon>
    </lineage>
</organism>
<proteinExistence type="inferred from homology"/>
<evidence type="ECO:0000256" key="3">
    <source>
        <dbReference type="ARBA" id="ARBA00022833"/>
    </source>
</evidence>
<keyword evidence="4" id="KW-0456">Lyase</keyword>
<evidence type="ECO:0000313" key="6">
    <source>
        <dbReference type="EMBL" id="ELQ33972.1"/>
    </source>
</evidence>
<dbReference type="AlphaFoldDB" id="A0AA97NPL6"/>
<dbReference type="SUPFAM" id="SSF51316">
    <property type="entry name" value="Mss4-like"/>
    <property type="match status" value="1"/>
</dbReference>
<comment type="similarity">
    <text evidence="1">Belongs to the Gfa family.</text>
</comment>
<dbReference type="PROSITE" id="PS51891">
    <property type="entry name" value="CENP_V_GFA"/>
    <property type="match status" value="1"/>
</dbReference>
<gene>
    <name evidence="6" type="ORF">OOU_Y34scaffold00833g9</name>
</gene>
<dbReference type="EMBL" id="JH793233">
    <property type="protein sequence ID" value="ELQ33972.1"/>
    <property type="molecule type" value="Genomic_DNA"/>
</dbReference>
<accession>A0AA97NPL6</accession>
<name>A0AA97NPL6_PYRO3</name>
<feature type="domain" description="CENP-V/GFA" evidence="5">
    <location>
        <begin position="91"/>
        <end position="209"/>
    </location>
</feature>
<dbReference type="InterPro" id="IPR011057">
    <property type="entry name" value="Mss4-like_sf"/>
</dbReference>
<dbReference type="InterPro" id="IPR006913">
    <property type="entry name" value="CENP-V/GFA"/>
</dbReference>
<sequence>MSAKYHTLKSLPVGCLQKYQIVSRKRRFSHQTVVKTPKCPLSRCHVRKVRTIKQVPNIFITTTIDQIVIRLIPSSVKLDISPSITSKMTTLRGHCVCGQVAYSVELDSAEDARTSLCHCTSCKRAFGTENGVTTKVPVQGFTYTRGTPKQHKQTGNGVIREFCGDCGAYLCEYGEAAAEKFRYVAWGSFDDQDRDKVPPKGEFFCSQRDGWMPEVPGVFHKQEIKESLIPGMGILHLEPTTAARFPRGNLQQPAGSRRIMKSIVAGSSSQNPGMA</sequence>